<dbReference type="STRING" id="1121939.L861_02970"/>
<feature type="transmembrane region" description="Helical" evidence="1">
    <location>
        <begin position="12"/>
        <end position="34"/>
    </location>
</feature>
<keyword evidence="3" id="KW-1185">Reference proteome</keyword>
<dbReference type="RefSeq" id="WP_016415031.1">
    <property type="nucleotide sequence ID" value="NZ_AUAB01000001.1"/>
</dbReference>
<evidence type="ECO:0000313" key="3">
    <source>
        <dbReference type="Proteomes" id="UP000014463"/>
    </source>
</evidence>
<keyword evidence="1" id="KW-1133">Transmembrane helix</keyword>
<dbReference type="Proteomes" id="UP000014463">
    <property type="component" value="Unassembled WGS sequence"/>
</dbReference>
<protein>
    <submittedName>
        <fullName evidence="2">Uncharacterized protein</fullName>
    </submittedName>
</protein>
<organism evidence="2 3">
    <name type="scientific">Litchfieldella anticariensis (strain DSM 16096 / CECT 5854 / CIP 108499 / LMG 22089 / FP35)</name>
    <name type="common">Halomonas anticariensis</name>
    <dbReference type="NCBI Taxonomy" id="1121939"/>
    <lineage>
        <taxon>Bacteria</taxon>
        <taxon>Pseudomonadati</taxon>
        <taxon>Pseudomonadota</taxon>
        <taxon>Gammaproteobacteria</taxon>
        <taxon>Oceanospirillales</taxon>
        <taxon>Halomonadaceae</taxon>
        <taxon>Litchfieldella</taxon>
    </lineage>
</organism>
<sequence>MDWFSANASAINAIASVLTLFVWLFYAQLLYAGYKRQRRPRILINRGRGKDIHSLCIISNMSAESIYVQGIVAVLETSDGELKLDISEYQQSEDEDRQRYQTHQGPLESGDYLHVDTFHDIVRRVAGAHHIDLDGYRPRGDVSFQSLEIRLLSIYGPEDRPIGARRRFLFEDDGQACSIRPTTLDTQRLNSAQERRMIQRWMRELET</sequence>
<evidence type="ECO:0000256" key="1">
    <source>
        <dbReference type="SAM" id="Phobius"/>
    </source>
</evidence>
<dbReference type="AlphaFoldDB" id="S2KQF9"/>
<dbReference type="eggNOG" id="ENOG5032V0A">
    <property type="taxonomic scope" value="Bacteria"/>
</dbReference>
<accession>S2KQF9</accession>
<dbReference type="PATRIC" id="fig|1121939.11.peg.551"/>
<proteinExistence type="predicted"/>
<dbReference type="OrthoDB" id="6181469at2"/>
<reference evidence="2 3" key="1">
    <citation type="journal article" date="2013" name="Genome Announc.">
        <title>Draft genome sequence of the moderately halophilic gammaproteobacterium Halomonas anticariensis FP35.</title>
        <authorList>
            <person name="Tahrioui A."/>
            <person name="Quesada E."/>
            <person name="Llamas I."/>
        </authorList>
    </citation>
    <scope>NUCLEOTIDE SEQUENCE [LARGE SCALE GENOMIC DNA]</scope>
    <source>
        <strain evidence="3">DSM 16096 / CECT 5854 / LMG 22089 / FP35</strain>
    </source>
</reference>
<name>S2KQF9_LITA3</name>
<comment type="caution">
    <text evidence="2">The sequence shown here is derived from an EMBL/GenBank/DDBJ whole genome shotgun (WGS) entry which is preliminary data.</text>
</comment>
<keyword evidence="1" id="KW-0812">Transmembrane</keyword>
<dbReference type="EMBL" id="ASTJ01000011">
    <property type="protein sequence ID" value="EPC04297.1"/>
    <property type="molecule type" value="Genomic_DNA"/>
</dbReference>
<evidence type="ECO:0000313" key="2">
    <source>
        <dbReference type="EMBL" id="EPC04297.1"/>
    </source>
</evidence>
<gene>
    <name evidence="2" type="ORF">L861_02970</name>
</gene>
<keyword evidence="1" id="KW-0472">Membrane</keyword>